<dbReference type="PANTHER" id="PTHR42060">
    <property type="entry name" value="NHL REPEAT-CONTAINING PROTEIN-RELATED"/>
    <property type="match status" value="1"/>
</dbReference>
<gene>
    <name evidence="2" type="ORF">PENDEC_c009G00182</name>
</gene>
<keyword evidence="1" id="KW-0732">Signal</keyword>
<dbReference type="Gene3D" id="2.120.10.30">
    <property type="entry name" value="TolB, C-terminal domain"/>
    <property type="match status" value="1"/>
</dbReference>
<evidence type="ECO:0000313" key="2">
    <source>
        <dbReference type="EMBL" id="OQD74765.1"/>
    </source>
</evidence>
<feature type="chain" id="PRO_5010730634" description="SMP-30/Gluconolactonase/LRE-like region domain-containing protein" evidence="1">
    <location>
        <begin position="21"/>
        <end position="326"/>
    </location>
</feature>
<dbReference type="OMA" id="THGEYAY"/>
<dbReference type="PANTHER" id="PTHR42060:SF1">
    <property type="entry name" value="NHL REPEAT-CONTAINING PROTEIN"/>
    <property type="match status" value="1"/>
</dbReference>
<sequence>MLAFLHSALVFLAFTGASQATIHLKQLYQFPEPAAWVENIAIRPNGHLLLTTFDNASLYSLNPDSYNALPKLVAQLPHATVLSGIAEIAPDVFAFAGGVLNMTDFTFEHNSGQIAVIDFAGCGEDKPVPIQTITKVPAAKLLNGLVALPERPGTVLSPDSKTGTIYRVDTFTGHVDVAFQDDLLAPGSDPKHVGLGVNGMKLHGDDLYMTNSAGQFVARVKINSVGDRVGDLEIVAQLPSNSQLVPDDLAIAEDGTAFVAVHPDAVAIITPQGRLSKLVGGPGKSNVTLDTPSSAALSRDEKTLFVVTGGTRKPGGLGGQVVRISL</sequence>
<dbReference type="EMBL" id="MDYL01000009">
    <property type="protein sequence ID" value="OQD74765.1"/>
    <property type="molecule type" value="Genomic_DNA"/>
</dbReference>
<dbReference type="InterPro" id="IPR052998">
    <property type="entry name" value="Hetero-Diels-Alderase-like"/>
</dbReference>
<dbReference type="STRING" id="69771.A0A1V6PCS2"/>
<comment type="caution">
    <text evidence="2">The sequence shown here is derived from an EMBL/GenBank/DDBJ whole genome shotgun (WGS) entry which is preliminary data.</text>
</comment>
<name>A0A1V6PCS2_PENDC</name>
<reference evidence="3" key="1">
    <citation type="journal article" date="2017" name="Nat. Microbiol.">
        <title>Global analysis of biosynthetic gene clusters reveals vast potential of secondary metabolite production in Penicillium species.</title>
        <authorList>
            <person name="Nielsen J.C."/>
            <person name="Grijseels S."/>
            <person name="Prigent S."/>
            <person name="Ji B."/>
            <person name="Dainat J."/>
            <person name="Nielsen K.F."/>
            <person name="Frisvad J.C."/>
            <person name="Workman M."/>
            <person name="Nielsen J."/>
        </authorList>
    </citation>
    <scope>NUCLEOTIDE SEQUENCE [LARGE SCALE GENOMIC DNA]</scope>
    <source>
        <strain evidence="3">IBT 11843</strain>
    </source>
</reference>
<dbReference type="AlphaFoldDB" id="A0A1V6PCS2"/>
<dbReference type="Proteomes" id="UP000191522">
    <property type="component" value="Unassembled WGS sequence"/>
</dbReference>
<evidence type="ECO:0000256" key="1">
    <source>
        <dbReference type="SAM" id="SignalP"/>
    </source>
</evidence>
<proteinExistence type="predicted"/>
<feature type="signal peptide" evidence="1">
    <location>
        <begin position="1"/>
        <end position="20"/>
    </location>
</feature>
<dbReference type="InterPro" id="IPR011042">
    <property type="entry name" value="6-blade_b-propeller_TolB-like"/>
</dbReference>
<evidence type="ECO:0008006" key="4">
    <source>
        <dbReference type="Google" id="ProtNLM"/>
    </source>
</evidence>
<accession>A0A1V6PCS2</accession>
<protein>
    <recommendedName>
        <fullName evidence="4">SMP-30/Gluconolactonase/LRE-like region domain-containing protein</fullName>
    </recommendedName>
</protein>
<organism evidence="2 3">
    <name type="scientific">Penicillium decumbens</name>
    <dbReference type="NCBI Taxonomy" id="69771"/>
    <lineage>
        <taxon>Eukaryota</taxon>
        <taxon>Fungi</taxon>
        <taxon>Dikarya</taxon>
        <taxon>Ascomycota</taxon>
        <taxon>Pezizomycotina</taxon>
        <taxon>Eurotiomycetes</taxon>
        <taxon>Eurotiomycetidae</taxon>
        <taxon>Eurotiales</taxon>
        <taxon>Aspergillaceae</taxon>
        <taxon>Penicillium</taxon>
    </lineage>
</organism>
<dbReference type="OrthoDB" id="9977941at2759"/>
<evidence type="ECO:0000313" key="3">
    <source>
        <dbReference type="Proteomes" id="UP000191522"/>
    </source>
</evidence>
<keyword evidence="3" id="KW-1185">Reference proteome</keyword>
<dbReference type="SUPFAM" id="SSF63829">
    <property type="entry name" value="Calcium-dependent phosphotriesterase"/>
    <property type="match status" value="1"/>
</dbReference>